<feature type="transmembrane region" description="Helical" evidence="2">
    <location>
        <begin position="424"/>
        <end position="444"/>
    </location>
</feature>
<feature type="transmembrane region" description="Helical" evidence="2">
    <location>
        <begin position="329"/>
        <end position="348"/>
    </location>
</feature>
<keyword evidence="2" id="KW-0472">Membrane</keyword>
<feature type="region of interest" description="Disordered" evidence="1">
    <location>
        <begin position="1"/>
        <end position="80"/>
    </location>
</feature>
<dbReference type="EMBL" id="CAKOAT010930709">
    <property type="protein sequence ID" value="CAH8391109.1"/>
    <property type="molecule type" value="Genomic_DNA"/>
</dbReference>
<sequence>MDALLLPPSPDPQNSIPDPANSVDEVRDETMRKKMKPSPLEKRKLKAKKKETTNNNEEASSSSCSSSSASNLNSTKRVSRVAHRLRNPSVRLGITRRTVGERQAEALALPLGMSFAAFANLVLQRKSVAGQNVYVDDLAVISASAVKESLANVYGDKLGSFATNFEKSFNSTLKILKLTNESASPRQLPNNDVASCDSDNELSTKETSSATSACEAIQGSSMNEIVLHEGTQRQLSSVSRTSSAMPLTTFERAVDEQARANDLKIMEIGLTMRKIRLKETDVELRYESNNLGKSKLEMNATKAAFRAEKFKTEQEDTRKAEMVNKIMDWLVASVVAMLVFMLYGAYVFSHQRIKEAASICEPPSEEKTSSWWVPKQVSSINAEFNILLCRLRIWIQSFFGVLMILVVTYFIIQRSSGTTKQTMPVTFIVIFLGIVCGLPGKFCVDTLGGDGKLWLLLWETFCVLQFVANVFTLSFYRLMYGPVSQGDGRSSNTMVPYWARRSVFLGLIIVLPVMNGLLPFATCGEWRHHWATWWAGLSDD</sequence>
<feature type="transmembrane region" description="Helical" evidence="2">
    <location>
        <begin position="456"/>
        <end position="478"/>
    </location>
</feature>
<keyword evidence="2" id="KW-1133">Transmembrane helix</keyword>
<dbReference type="AlphaFoldDB" id="A0ABC8M5S3"/>
<dbReference type="PANTHER" id="PTHR35322:SF2">
    <property type="entry name" value="PROTEIN CPR-5"/>
    <property type="match status" value="1"/>
</dbReference>
<gene>
    <name evidence="3" type="ORF">ERUC_LOCUS43592</name>
</gene>
<feature type="transmembrane region" description="Helical" evidence="2">
    <location>
        <begin position="498"/>
        <end position="518"/>
    </location>
</feature>
<evidence type="ECO:0008006" key="5">
    <source>
        <dbReference type="Google" id="ProtNLM"/>
    </source>
</evidence>
<reference evidence="3 4" key="1">
    <citation type="submission" date="2022-03" db="EMBL/GenBank/DDBJ databases">
        <authorList>
            <person name="Macdonald S."/>
            <person name="Ahmed S."/>
            <person name="Newling K."/>
        </authorList>
    </citation>
    <scope>NUCLEOTIDE SEQUENCE [LARGE SCALE GENOMIC DNA]</scope>
</reference>
<organism evidence="3 4">
    <name type="scientific">Eruca vesicaria subsp. sativa</name>
    <name type="common">Garden rocket</name>
    <name type="synonym">Eruca sativa</name>
    <dbReference type="NCBI Taxonomy" id="29727"/>
    <lineage>
        <taxon>Eukaryota</taxon>
        <taxon>Viridiplantae</taxon>
        <taxon>Streptophyta</taxon>
        <taxon>Embryophyta</taxon>
        <taxon>Tracheophyta</taxon>
        <taxon>Spermatophyta</taxon>
        <taxon>Magnoliopsida</taxon>
        <taxon>eudicotyledons</taxon>
        <taxon>Gunneridae</taxon>
        <taxon>Pentapetalae</taxon>
        <taxon>rosids</taxon>
        <taxon>malvids</taxon>
        <taxon>Brassicales</taxon>
        <taxon>Brassicaceae</taxon>
        <taxon>Brassiceae</taxon>
        <taxon>Eruca</taxon>
    </lineage>
</organism>
<feature type="compositionally biased region" description="Low complexity" evidence="1">
    <location>
        <begin position="53"/>
        <end position="76"/>
    </location>
</feature>
<feature type="transmembrane region" description="Helical" evidence="2">
    <location>
        <begin position="393"/>
        <end position="412"/>
    </location>
</feature>
<keyword evidence="4" id="KW-1185">Reference proteome</keyword>
<evidence type="ECO:0000256" key="2">
    <source>
        <dbReference type="SAM" id="Phobius"/>
    </source>
</evidence>
<dbReference type="InterPro" id="IPR044708">
    <property type="entry name" value="CPR5"/>
</dbReference>
<feature type="region of interest" description="Disordered" evidence="1">
    <location>
        <begin position="184"/>
        <end position="211"/>
    </location>
</feature>
<proteinExistence type="predicted"/>
<comment type="caution">
    <text evidence="3">The sequence shown here is derived from an EMBL/GenBank/DDBJ whole genome shotgun (WGS) entry which is preliminary data.</text>
</comment>
<dbReference type="PANTHER" id="PTHR35322">
    <property type="entry name" value="PROTEIN CPR-5"/>
    <property type="match status" value="1"/>
</dbReference>
<feature type="compositionally biased region" description="Polar residues" evidence="1">
    <location>
        <begin position="184"/>
        <end position="193"/>
    </location>
</feature>
<evidence type="ECO:0000313" key="4">
    <source>
        <dbReference type="Proteomes" id="UP001642260"/>
    </source>
</evidence>
<evidence type="ECO:0000313" key="3">
    <source>
        <dbReference type="EMBL" id="CAH8391109.1"/>
    </source>
</evidence>
<name>A0ABC8M5S3_ERUVS</name>
<protein>
    <recommendedName>
        <fullName evidence="5">CPR5</fullName>
    </recommendedName>
</protein>
<dbReference type="Proteomes" id="UP001642260">
    <property type="component" value="Unassembled WGS sequence"/>
</dbReference>
<evidence type="ECO:0000256" key="1">
    <source>
        <dbReference type="SAM" id="MobiDB-lite"/>
    </source>
</evidence>
<keyword evidence="2" id="KW-0812">Transmembrane</keyword>
<accession>A0ABC8M5S3</accession>